<protein>
    <submittedName>
        <fullName evidence="1">Uncharacterized protein</fullName>
    </submittedName>
</protein>
<evidence type="ECO:0000313" key="2">
    <source>
        <dbReference type="Proteomes" id="UP000178184"/>
    </source>
</evidence>
<comment type="caution">
    <text evidence="1">The sequence shown here is derived from an EMBL/GenBank/DDBJ whole genome shotgun (WGS) entry which is preliminary data.</text>
</comment>
<dbReference type="AlphaFoldDB" id="A0A1F6WR51"/>
<organism evidence="1 2">
    <name type="scientific">Candidatus Nomurabacteria bacterium RIFCSPLOWO2_01_FULL_33_17</name>
    <dbReference type="NCBI Taxonomy" id="1801764"/>
    <lineage>
        <taxon>Bacteria</taxon>
        <taxon>Candidatus Nomuraibacteriota</taxon>
    </lineage>
</organism>
<dbReference type="Proteomes" id="UP000178184">
    <property type="component" value="Unassembled WGS sequence"/>
</dbReference>
<dbReference type="EMBL" id="MFUO01000003">
    <property type="protein sequence ID" value="OGI84294.1"/>
    <property type="molecule type" value="Genomic_DNA"/>
</dbReference>
<gene>
    <name evidence="1" type="ORF">A2903_03100</name>
</gene>
<evidence type="ECO:0000313" key="1">
    <source>
        <dbReference type="EMBL" id="OGI84294.1"/>
    </source>
</evidence>
<reference evidence="1 2" key="1">
    <citation type="journal article" date="2016" name="Nat. Commun.">
        <title>Thousands of microbial genomes shed light on interconnected biogeochemical processes in an aquifer system.</title>
        <authorList>
            <person name="Anantharaman K."/>
            <person name="Brown C.T."/>
            <person name="Hug L.A."/>
            <person name="Sharon I."/>
            <person name="Castelle C.J."/>
            <person name="Probst A.J."/>
            <person name="Thomas B.C."/>
            <person name="Singh A."/>
            <person name="Wilkins M.J."/>
            <person name="Karaoz U."/>
            <person name="Brodie E.L."/>
            <person name="Williams K.H."/>
            <person name="Hubbard S.S."/>
            <person name="Banfield J.F."/>
        </authorList>
    </citation>
    <scope>NUCLEOTIDE SEQUENCE [LARGE SCALE GENOMIC DNA]</scope>
</reference>
<proteinExistence type="predicted"/>
<accession>A0A1F6WR51</accession>
<sequence length="167" mass="19661">MKKLFYFLVLFGVSISTRSQRMPQPSSYESNLGAGYDSFNYVIMHWLIKDDLVPLLLNKYINKDTIFEMGDNIISMQLIYINDSVWRLDLCQQAVDPQKGSSFEEIWEDYWVNKVSKTLIVSSDIRYDYFYEEKFGFCGYNMGGNIGLKHSGLRFLFDVSRYLKKQQ</sequence>
<dbReference type="STRING" id="1801764.A2903_03100"/>
<name>A0A1F6WR51_9BACT</name>